<protein>
    <submittedName>
        <fullName evidence="1">Uncharacterized protein</fullName>
    </submittedName>
</protein>
<gene>
    <name evidence="1" type="ORF">MSPICULIGERA_LOCUS16983</name>
</gene>
<name>A0AA36D2N3_9BILA</name>
<dbReference type="EMBL" id="CATQJA010002654">
    <property type="protein sequence ID" value="CAJ0578742.1"/>
    <property type="molecule type" value="Genomic_DNA"/>
</dbReference>
<evidence type="ECO:0000313" key="1">
    <source>
        <dbReference type="EMBL" id="CAJ0578742.1"/>
    </source>
</evidence>
<feature type="non-terminal residue" evidence="1">
    <location>
        <position position="1"/>
    </location>
</feature>
<proteinExistence type="predicted"/>
<sequence>MNLASFGPENPSAKPFYKVILARYKAMPQAQKKTICGNMCRNSGRSLMKLCCNSPWIMAQRIVVLGIFSRITRLEFKGIIEENEKIRKK</sequence>
<keyword evidence="2" id="KW-1185">Reference proteome</keyword>
<dbReference type="Proteomes" id="UP001177023">
    <property type="component" value="Unassembled WGS sequence"/>
</dbReference>
<comment type="caution">
    <text evidence="1">The sequence shown here is derived from an EMBL/GenBank/DDBJ whole genome shotgun (WGS) entry which is preliminary data.</text>
</comment>
<accession>A0AA36D2N3</accession>
<dbReference type="AlphaFoldDB" id="A0AA36D2N3"/>
<evidence type="ECO:0000313" key="2">
    <source>
        <dbReference type="Proteomes" id="UP001177023"/>
    </source>
</evidence>
<organism evidence="1 2">
    <name type="scientific">Mesorhabditis spiculigera</name>
    <dbReference type="NCBI Taxonomy" id="96644"/>
    <lineage>
        <taxon>Eukaryota</taxon>
        <taxon>Metazoa</taxon>
        <taxon>Ecdysozoa</taxon>
        <taxon>Nematoda</taxon>
        <taxon>Chromadorea</taxon>
        <taxon>Rhabditida</taxon>
        <taxon>Rhabditina</taxon>
        <taxon>Rhabditomorpha</taxon>
        <taxon>Rhabditoidea</taxon>
        <taxon>Rhabditidae</taxon>
        <taxon>Mesorhabditinae</taxon>
        <taxon>Mesorhabditis</taxon>
    </lineage>
</organism>
<reference evidence="1" key="1">
    <citation type="submission" date="2023-06" db="EMBL/GenBank/DDBJ databases">
        <authorList>
            <person name="Delattre M."/>
        </authorList>
    </citation>
    <scope>NUCLEOTIDE SEQUENCE</scope>
    <source>
        <strain evidence="1">AF72</strain>
    </source>
</reference>